<evidence type="ECO:0000313" key="2">
    <source>
        <dbReference type="Proteomes" id="UP000033689"/>
    </source>
</evidence>
<dbReference type="PATRIC" id="fig|1359194.3.peg.762"/>
<gene>
    <name evidence="1" type="ORF">RBEMOGI_0753</name>
</gene>
<evidence type="ECO:0000313" key="1">
    <source>
        <dbReference type="EMBL" id="KJV92131.1"/>
    </source>
</evidence>
<organism evidence="1 2">
    <name type="scientific">Rickettsia bellii str. RML Mogi</name>
    <dbReference type="NCBI Taxonomy" id="1359194"/>
    <lineage>
        <taxon>Bacteria</taxon>
        <taxon>Pseudomonadati</taxon>
        <taxon>Pseudomonadota</taxon>
        <taxon>Alphaproteobacteria</taxon>
        <taxon>Rickettsiales</taxon>
        <taxon>Rickettsiaceae</taxon>
        <taxon>Rickettsieae</taxon>
        <taxon>Rickettsia</taxon>
        <taxon>belli group</taxon>
    </lineage>
</organism>
<dbReference type="EMBL" id="LAOJ01000001">
    <property type="protein sequence ID" value="KJV92131.1"/>
    <property type="molecule type" value="Genomic_DNA"/>
</dbReference>
<name>A0A0F3QJ12_RICBE</name>
<dbReference type="RefSeq" id="WP_231569899.1">
    <property type="nucleotide sequence ID" value="NZ_LAOJ01000001.1"/>
</dbReference>
<protein>
    <submittedName>
        <fullName evidence="1">Uncharacterized protein</fullName>
    </submittedName>
</protein>
<comment type="caution">
    <text evidence="1">The sequence shown here is derived from an EMBL/GenBank/DDBJ whole genome shotgun (WGS) entry which is preliminary data.</text>
</comment>
<sequence length="126" mass="14604">MLNKKKPAVKKIGKSSNKPFNIEESNYYLNFDDSSDEEDTKIIANNNIEWFERATSVGKLCNLLGKLSDLHSQKIVTHTDLVLSFLAHEFGIRLLKSQEVDKLYRSKKIQELKKIKFFQTKTLQIV</sequence>
<dbReference type="AlphaFoldDB" id="A0A0F3QJ12"/>
<reference evidence="1 2" key="1">
    <citation type="submission" date="2015-02" db="EMBL/GenBank/DDBJ databases">
        <title>Genome Sequencing of Rickettsiales.</title>
        <authorList>
            <person name="Daugherty S.C."/>
            <person name="Su Q."/>
            <person name="Abolude K."/>
            <person name="Beier-Sexton M."/>
            <person name="Carlyon J.A."/>
            <person name="Carter R."/>
            <person name="Day N.P."/>
            <person name="Dumler S.J."/>
            <person name="Dyachenko V."/>
            <person name="Godinez A."/>
            <person name="Kurtti T.J."/>
            <person name="Lichay M."/>
            <person name="Mullins K.E."/>
            <person name="Ott S."/>
            <person name="Pappas-Brown V."/>
            <person name="Paris D.H."/>
            <person name="Patel P."/>
            <person name="Richards A.L."/>
            <person name="Sadzewicz L."/>
            <person name="Sears K."/>
            <person name="Seidman D."/>
            <person name="Sengamalay N."/>
            <person name="Stenos J."/>
            <person name="Tallon L.J."/>
            <person name="Vincent G."/>
            <person name="Fraser C.M."/>
            <person name="Munderloh U."/>
            <person name="Dunning-Hotopp J.C."/>
        </authorList>
    </citation>
    <scope>NUCLEOTIDE SEQUENCE [LARGE SCALE GENOMIC DNA]</scope>
    <source>
        <strain evidence="1 2">RML Mogi</strain>
    </source>
</reference>
<dbReference type="Proteomes" id="UP000033689">
    <property type="component" value="Unassembled WGS sequence"/>
</dbReference>
<accession>A0A0F3QJ12</accession>
<proteinExistence type="predicted"/>